<protein>
    <submittedName>
        <fullName evidence="1">Uncharacterized protein</fullName>
    </submittedName>
</protein>
<dbReference type="AlphaFoldDB" id="A0AAE1N7C3"/>
<keyword evidence="2" id="KW-1185">Reference proteome</keyword>
<gene>
    <name evidence="1" type="ORF">QN277_000881</name>
</gene>
<evidence type="ECO:0000313" key="1">
    <source>
        <dbReference type="EMBL" id="KAK4283987.1"/>
    </source>
</evidence>
<dbReference type="PANTHER" id="PTHR35460">
    <property type="entry name" value="TRNA LIGASE 1"/>
    <property type="match status" value="1"/>
</dbReference>
<name>A0AAE1N7C3_9FABA</name>
<proteinExistence type="predicted"/>
<dbReference type="EMBL" id="JAWXYG010000001">
    <property type="protein sequence ID" value="KAK4283987.1"/>
    <property type="molecule type" value="Genomic_DNA"/>
</dbReference>
<sequence>MQIALNNPSVEAFLKGKHLENQQKAHITLALKRSHVVKAVADYGAFLHEKVPVELKALFFSDEMAAFEAYPSSLGCEKIVSKNAWPHPHITLWIAPPFSLL</sequence>
<dbReference type="GO" id="GO:0003972">
    <property type="term" value="F:RNA ligase (ATP) activity"/>
    <property type="evidence" value="ECO:0007669"/>
    <property type="project" value="InterPro"/>
</dbReference>
<dbReference type="InterPro" id="IPR038837">
    <property type="entry name" value="tRNA_ligase_1"/>
</dbReference>
<accession>A0AAE1N7C3</accession>
<dbReference type="PANTHER" id="PTHR35460:SF1">
    <property type="entry name" value="TRNA LIGASE 1"/>
    <property type="match status" value="1"/>
</dbReference>
<reference evidence="1" key="1">
    <citation type="submission" date="2023-10" db="EMBL/GenBank/DDBJ databases">
        <title>Chromosome-level genome of the transformable northern wattle, Acacia crassicarpa.</title>
        <authorList>
            <person name="Massaro I."/>
            <person name="Sinha N.R."/>
            <person name="Poethig S."/>
            <person name="Leichty A.R."/>
        </authorList>
    </citation>
    <scope>NUCLEOTIDE SEQUENCE</scope>
    <source>
        <strain evidence="1">Acra3RX</strain>
        <tissue evidence="1">Leaf</tissue>
    </source>
</reference>
<dbReference type="GO" id="GO:0006388">
    <property type="term" value="P:tRNA splicing, via endonucleolytic cleavage and ligation"/>
    <property type="evidence" value="ECO:0007669"/>
    <property type="project" value="InterPro"/>
</dbReference>
<dbReference type="Proteomes" id="UP001293593">
    <property type="component" value="Unassembled WGS sequence"/>
</dbReference>
<evidence type="ECO:0000313" key="2">
    <source>
        <dbReference type="Proteomes" id="UP001293593"/>
    </source>
</evidence>
<organism evidence="1 2">
    <name type="scientific">Acacia crassicarpa</name>
    <name type="common">northern wattle</name>
    <dbReference type="NCBI Taxonomy" id="499986"/>
    <lineage>
        <taxon>Eukaryota</taxon>
        <taxon>Viridiplantae</taxon>
        <taxon>Streptophyta</taxon>
        <taxon>Embryophyta</taxon>
        <taxon>Tracheophyta</taxon>
        <taxon>Spermatophyta</taxon>
        <taxon>Magnoliopsida</taxon>
        <taxon>eudicotyledons</taxon>
        <taxon>Gunneridae</taxon>
        <taxon>Pentapetalae</taxon>
        <taxon>rosids</taxon>
        <taxon>fabids</taxon>
        <taxon>Fabales</taxon>
        <taxon>Fabaceae</taxon>
        <taxon>Caesalpinioideae</taxon>
        <taxon>mimosoid clade</taxon>
        <taxon>Acacieae</taxon>
        <taxon>Acacia</taxon>
    </lineage>
</organism>
<comment type="caution">
    <text evidence="1">The sequence shown here is derived from an EMBL/GenBank/DDBJ whole genome shotgun (WGS) entry which is preliminary data.</text>
</comment>